<gene>
    <name evidence="1" type="ORF">UL81_05410</name>
</gene>
<dbReference type="HOGENOM" id="CLU_862540_0_0_11"/>
<dbReference type="Pfam" id="PF12028">
    <property type="entry name" value="DUF3515"/>
    <property type="match status" value="2"/>
</dbReference>
<keyword evidence="2" id="KW-1185">Reference proteome</keyword>
<evidence type="ECO:0000313" key="2">
    <source>
        <dbReference type="Proteomes" id="UP000033566"/>
    </source>
</evidence>
<dbReference type="RefSeq" id="WP_035105568.1">
    <property type="nucleotide sequence ID" value="NZ_CP011311.1"/>
</dbReference>
<reference evidence="1 2" key="1">
    <citation type="journal article" date="2015" name="Genome Announc.">
        <title>Complete Genome Sequence of Corynebacterium camporealensis DSM 44610, Isolated from the Milk of a Manchega Sheep with Subclinical Mastitis.</title>
        <authorList>
            <person name="Ruckert C."/>
            <person name="Albersmeier A."/>
            <person name="Winkler A."/>
            <person name="Tauch A."/>
        </authorList>
    </citation>
    <scope>NUCLEOTIDE SEQUENCE [LARGE SCALE GENOMIC DNA]</scope>
    <source>
        <strain evidence="1 2">DSM 44610</strain>
    </source>
</reference>
<dbReference type="STRING" id="161896.UL81_05410"/>
<proteinExistence type="predicted"/>
<dbReference type="Proteomes" id="UP000033566">
    <property type="component" value="Chromosome"/>
</dbReference>
<sequence>MTTQFNRTAIYISLAIAIAMVVGVFGGAYWVYNSTAKAPVAMSDFPSEKADSAECRALLDALPDDFQGHPRAEIAEPVPEGAAAWASNSTESITLRCGVDLPFQYTEYSQTEDIEGTEWLQVNDMTPNSNLHTWYTTDREPVVAVTFFDDSRPEGLKDALGTLEQDKHDPHPAPLSQLEAGPDEMCRGLEAELPDELAEGYERRDIDEENTYVWGAPGREEIVMRCGVAPPENYEAGAQLQQINDVPWFEDTTLAGGTTAGSWFALGRENDLAVHSPQDVSGDVLVTMSNLLAEHTEEQ</sequence>
<dbReference type="PATRIC" id="fig|161896.4.peg.1062"/>
<dbReference type="KEGG" id="ccj:UL81_05410"/>
<dbReference type="EMBL" id="CP011311">
    <property type="protein sequence ID" value="AKE39051.1"/>
    <property type="molecule type" value="Genomic_DNA"/>
</dbReference>
<name>A0A0F6TB02_9CORY</name>
<accession>A0A0F6TB02</accession>
<dbReference type="AlphaFoldDB" id="A0A0F6TB02"/>
<protein>
    <submittedName>
        <fullName evidence="1">Uncharacterized protein</fullName>
    </submittedName>
</protein>
<dbReference type="InterPro" id="IPR021903">
    <property type="entry name" value="DUF3515"/>
</dbReference>
<evidence type="ECO:0000313" key="1">
    <source>
        <dbReference type="EMBL" id="AKE39051.1"/>
    </source>
</evidence>
<organism evidence="1 2">
    <name type="scientific">Corynebacterium camporealensis</name>
    <dbReference type="NCBI Taxonomy" id="161896"/>
    <lineage>
        <taxon>Bacteria</taxon>
        <taxon>Bacillati</taxon>
        <taxon>Actinomycetota</taxon>
        <taxon>Actinomycetes</taxon>
        <taxon>Mycobacteriales</taxon>
        <taxon>Corynebacteriaceae</taxon>
        <taxon>Corynebacterium</taxon>
    </lineage>
</organism>